<evidence type="ECO:0000256" key="3">
    <source>
        <dbReference type="ARBA" id="ARBA00022553"/>
    </source>
</evidence>
<evidence type="ECO:0000256" key="4">
    <source>
        <dbReference type="ARBA" id="ARBA00022777"/>
    </source>
</evidence>
<dbReference type="EC" id="2.7.13.3" evidence="2"/>
<dbReference type="Proteomes" id="UP000031866">
    <property type="component" value="Chromosome"/>
</dbReference>
<dbReference type="SUPFAM" id="SSF55874">
    <property type="entry name" value="ATPase domain of HSP90 chaperone/DNA topoisomerase II/histidine kinase"/>
    <property type="match status" value="1"/>
</dbReference>
<gene>
    <name evidence="9" type="ORF">LF65_00735</name>
</gene>
<dbReference type="OrthoDB" id="1677679at2"/>
<evidence type="ECO:0000313" key="10">
    <source>
        <dbReference type="Proteomes" id="UP000031866"/>
    </source>
</evidence>
<dbReference type="GO" id="GO:0000155">
    <property type="term" value="F:phosphorelay sensor kinase activity"/>
    <property type="evidence" value="ECO:0007669"/>
    <property type="project" value="TreeGrafter"/>
</dbReference>
<dbReference type="PRINTS" id="PR00344">
    <property type="entry name" value="BCTRLSENSOR"/>
</dbReference>
<dbReference type="SMART" id="SM00387">
    <property type="entry name" value="HATPase_c"/>
    <property type="match status" value="1"/>
</dbReference>
<protein>
    <recommendedName>
        <fullName evidence="2">histidine kinase</fullName>
        <ecNumber evidence="2">2.7.13.3</ecNumber>
    </recommendedName>
</protein>
<dbReference type="KEGG" id="cbei:LF65_00735"/>
<dbReference type="PANTHER" id="PTHR43547:SF10">
    <property type="entry name" value="SENSOR HISTIDINE KINASE DCUS"/>
    <property type="match status" value="1"/>
</dbReference>
<keyword evidence="4 9" id="KW-0418">Kinase</keyword>
<keyword evidence="3" id="KW-0597">Phosphoprotein</keyword>
<evidence type="ECO:0000313" key="9">
    <source>
        <dbReference type="EMBL" id="AJG97363.1"/>
    </source>
</evidence>
<dbReference type="Pfam" id="PF02518">
    <property type="entry name" value="HATPase_c"/>
    <property type="match status" value="1"/>
</dbReference>
<dbReference type="Gene3D" id="3.30.565.10">
    <property type="entry name" value="Histidine kinase-like ATPase, C-terminal domain"/>
    <property type="match status" value="1"/>
</dbReference>
<dbReference type="InterPro" id="IPR003594">
    <property type="entry name" value="HATPase_dom"/>
</dbReference>
<evidence type="ECO:0000256" key="7">
    <source>
        <dbReference type="SAM" id="Phobius"/>
    </source>
</evidence>
<keyword evidence="5" id="KW-0902">Two-component regulatory system</keyword>
<dbReference type="InterPro" id="IPR036890">
    <property type="entry name" value="HATPase_C_sf"/>
</dbReference>
<organism evidence="9 10">
    <name type="scientific">Clostridium beijerinckii</name>
    <name type="common">Clostridium MP</name>
    <dbReference type="NCBI Taxonomy" id="1520"/>
    <lineage>
        <taxon>Bacteria</taxon>
        <taxon>Bacillati</taxon>
        <taxon>Bacillota</taxon>
        <taxon>Clostridia</taxon>
        <taxon>Eubacteriales</taxon>
        <taxon>Clostridiaceae</taxon>
        <taxon>Clostridium</taxon>
    </lineage>
</organism>
<dbReference type="InterPro" id="IPR004358">
    <property type="entry name" value="Sig_transdc_His_kin-like_C"/>
</dbReference>
<comment type="catalytic activity">
    <reaction evidence="1">
        <text>ATP + protein L-histidine = ADP + protein N-phospho-L-histidine.</text>
        <dbReference type="EC" id="2.7.13.3"/>
    </reaction>
</comment>
<dbReference type="EMBL" id="CP010086">
    <property type="protein sequence ID" value="AJG97363.1"/>
    <property type="molecule type" value="Genomic_DNA"/>
</dbReference>
<keyword evidence="7" id="KW-0812">Transmembrane</keyword>
<evidence type="ECO:0000256" key="6">
    <source>
        <dbReference type="SAM" id="Coils"/>
    </source>
</evidence>
<dbReference type="PROSITE" id="PS50109">
    <property type="entry name" value="HIS_KIN"/>
    <property type="match status" value="1"/>
</dbReference>
<dbReference type="InterPro" id="IPR005467">
    <property type="entry name" value="His_kinase_dom"/>
</dbReference>
<dbReference type="RefSeq" id="WP_041894138.1">
    <property type="nucleotide sequence ID" value="NZ_CP010086.2"/>
</dbReference>
<accession>A0A0B5QKV6</accession>
<sequence>MRLLADIIVSMIQAIIFAYSTECCLKSENKLNKLKVVLITIVTFIINSSFTSIFGNISICVFIIHISCLVVMIFSYKDNKLKSMIPYTLTYSFMGVYGIISYNLFFGFIEGMIPVEYADIANILIIYVPYILFLYLCIKYMGKFIEMYKLAVSEKINMIVIITISFCLDFVLAFYLIIYNDESKMLKNMIITILCVFLAFIIKYFANIKKKSDQIFKLNEALEEKNSELRKIKHDYGAQISYLYGLCLMERFDDLKKSLKDIINKNDSTPTAVEVSENRNSILSLALKPAIDMGIHVIIEENCDFSLVSITEMEFYRIVSNIVNNAIKAMNGKGIIIAKAYEYLGNVIVRIENNGPRIPEQHLNDIFKVGFTTKENSDQSHGYGLSIVKDLVESHNGKIYAKSSDVVTEFKIVFPIKNFV</sequence>
<keyword evidence="7" id="KW-1133">Transmembrane helix</keyword>
<reference evidence="10" key="1">
    <citation type="submission" date="2014-12" db="EMBL/GenBank/DDBJ databases">
        <title>Genome sequence of Clostridium beijerinckii strain 59B.</title>
        <authorList>
            <person name="Little G.T."/>
            <person name="Minton N.P."/>
        </authorList>
    </citation>
    <scope>NUCLEOTIDE SEQUENCE [LARGE SCALE GENOMIC DNA]</scope>
    <source>
        <strain evidence="10">59B</strain>
    </source>
</reference>
<evidence type="ECO:0000256" key="1">
    <source>
        <dbReference type="ARBA" id="ARBA00000085"/>
    </source>
</evidence>
<feature type="transmembrane region" description="Helical" evidence="7">
    <location>
        <begin position="185"/>
        <end position="206"/>
    </location>
</feature>
<dbReference type="STRING" id="1520.LF65_00735"/>
<keyword evidence="4 9" id="KW-0808">Transferase</keyword>
<feature type="transmembrane region" description="Helical" evidence="7">
    <location>
        <begin position="159"/>
        <end position="179"/>
    </location>
</feature>
<evidence type="ECO:0000256" key="5">
    <source>
        <dbReference type="ARBA" id="ARBA00023012"/>
    </source>
</evidence>
<feature type="coiled-coil region" evidence="6">
    <location>
        <begin position="208"/>
        <end position="239"/>
    </location>
</feature>
<keyword evidence="7" id="KW-0472">Membrane</keyword>
<evidence type="ECO:0000259" key="8">
    <source>
        <dbReference type="PROSITE" id="PS50109"/>
    </source>
</evidence>
<evidence type="ECO:0000256" key="2">
    <source>
        <dbReference type="ARBA" id="ARBA00012438"/>
    </source>
</evidence>
<feature type="transmembrane region" description="Helical" evidence="7">
    <location>
        <begin position="88"/>
        <end position="108"/>
    </location>
</feature>
<name>A0A0B5QKV6_CLOBE</name>
<proteinExistence type="predicted"/>
<dbReference type="PANTHER" id="PTHR43547">
    <property type="entry name" value="TWO-COMPONENT HISTIDINE KINASE"/>
    <property type="match status" value="1"/>
</dbReference>
<feature type="transmembrane region" description="Helical" evidence="7">
    <location>
        <begin position="120"/>
        <end position="138"/>
    </location>
</feature>
<keyword evidence="6" id="KW-0175">Coiled coil</keyword>
<feature type="transmembrane region" description="Helical" evidence="7">
    <location>
        <begin position="56"/>
        <end position="76"/>
    </location>
</feature>
<dbReference type="AlphaFoldDB" id="A0A0B5QKV6"/>
<feature type="domain" description="Histidine kinase" evidence="8">
    <location>
        <begin position="248"/>
        <end position="418"/>
    </location>
</feature>